<dbReference type="Proteomes" id="UP001061958">
    <property type="component" value="Unassembled WGS sequence"/>
</dbReference>
<feature type="region of interest" description="Disordered" evidence="3">
    <location>
        <begin position="381"/>
        <end position="400"/>
    </location>
</feature>
<reference evidence="5" key="1">
    <citation type="journal article" date="2022" name="Proc. Natl. Acad. Sci. U.S.A.">
        <title>Life cycle and functional genomics of the unicellular red alga Galdieria for elucidating algal and plant evolution and industrial use.</title>
        <authorList>
            <person name="Hirooka S."/>
            <person name="Itabashi T."/>
            <person name="Ichinose T.M."/>
            <person name="Onuma R."/>
            <person name="Fujiwara T."/>
            <person name="Yamashita S."/>
            <person name="Jong L.W."/>
            <person name="Tomita R."/>
            <person name="Iwane A.H."/>
            <person name="Miyagishima S.Y."/>
        </authorList>
    </citation>
    <scope>NUCLEOTIDE SEQUENCE</scope>
    <source>
        <strain evidence="5">NBRC 102759</strain>
    </source>
</reference>
<dbReference type="GO" id="GO:0031213">
    <property type="term" value="C:RSF complex"/>
    <property type="evidence" value="ECO:0007669"/>
    <property type="project" value="InterPro"/>
</dbReference>
<evidence type="ECO:0000259" key="4">
    <source>
        <dbReference type="Pfam" id="PF15612"/>
    </source>
</evidence>
<protein>
    <recommendedName>
        <fullName evidence="4">WHIM1 domain-containing protein</fullName>
    </recommendedName>
</protein>
<dbReference type="AlphaFoldDB" id="A0A9C7USS6"/>
<evidence type="ECO:0000313" key="5">
    <source>
        <dbReference type="EMBL" id="GJQ14469.1"/>
    </source>
</evidence>
<keyword evidence="6" id="KW-1185">Reference proteome</keyword>
<dbReference type="PANTHER" id="PTHR14296:SF3">
    <property type="entry name" value="DIKAR, ISOFORM F"/>
    <property type="match status" value="1"/>
</dbReference>
<evidence type="ECO:0000313" key="6">
    <source>
        <dbReference type="Proteomes" id="UP001061958"/>
    </source>
</evidence>
<dbReference type="InterPro" id="IPR028938">
    <property type="entry name" value="Rsf1-like"/>
</dbReference>
<organism evidence="5 6">
    <name type="scientific">Galdieria partita</name>
    <dbReference type="NCBI Taxonomy" id="83374"/>
    <lineage>
        <taxon>Eukaryota</taxon>
        <taxon>Rhodophyta</taxon>
        <taxon>Bangiophyceae</taxon>
        <taxon>Galdieriales</taxon>
        <taxon>Galdieriaceae</taxon>
        <taxon>Galdieria</taxon>
    </lineage>
</organism>
<evidence type="ECO:0000256" key="3">
    <source>
        <dbReference type="SAM" id="MobiDB-lite"/>
    </source>
</evidence>
<feature type="domain" description="WHIM1" evidence="4">
    <location>
        <begin position="142"/>
        <end position="174"/>
    </location>
</feature>
<gene>
    <name evidence="5" type="ORF">GpartN1_g6260.t1</name>
</gene>
<name>A0A9C7USS6_9RHOD</name>
<proteinExistence type="predicted"/>
<evidence type="ECO:0000256" key="1">
    <source>
        <dbReference type="ARBA" id="ARBA00004123"/>
    </source>
</evidence>
<dbReference type="PANTHER" id="PTHR14296">
    <property type="entry name" value="REMODELING AND SPACING FACTOR 1"/>
    <property type="match status" value="1"/>
</dbReference>
<keyword evidence="2" id="KW-0539">Nucleus</keyword>
<comment type="caution">
    <text evidence="5">The sequence shown here is derived from an EMBL/GenBank/DDBJ whole genome shotgun (WGS) entry which is preliminary data.</text>
</comment>
<evidence type="ECO:0000256" key="2">
    <source>
        <dbReference type="ARBA" id="ARBA00023242"/>
    </source>
</evidence>
<dbReference type="Pfam" id="PF15612">
    <property type="entry name" value="WHIM1"/>
    <property type="match status" value="1"/>
</dbReference>
<comment type="subcellular location">
    <subcellularLocation>
        <location evidence="1">Nucleus</location>
    </subcellularLocation>
</comment>
<dbReference type="InterPro" id="IPR028942">
    <property type="entry name" value="WHIM1_dom"/>
</dbReference>
<dbReference type="GO" id="GO:0006355">
    <property type="term" value="P:regulation of DNA-templated transcription"/>
    <property type="evidence" value="ECO:0007669"/>
    <property type="project" value="InterPro"/>
</dbReference>
<sequence length="414" mass="47859">MSPCMDSSVDPLQMKKEEYAVKSSWEFASIVQFLFAFGRNIQLDQTLVMERLDPLLLLEAIMDPLESYNFRLISSIHACLLNQLGRKTSTARTGPRSWLSNLRKELKEQKEFYQVVHLLQTCYGEEEICLFDSTGASIVHTMNYASLRPIQRLVLLKYLCERVAESSESIRNYIQGHIEQRSGAKVVNKKRCTAIPPRNSLEVNNIRSRGLGKDANGRLFTYFGNQEPNSKSFWIYAEEAYHSNSSSANVLSTVEDLSECIERIEYSEAPRDRVLAQKLREILLHISSREDPFPTLQIFRSNEESTRRPLQERKTANKISDSCGSFAHFQYAEEHREEEKENFSIRKCRKRVHPYFESDNSDEDTIVSDESNFEVSSDIELYESDEDSNTTSPTRTRESSHPVYYPLLTFSSHF</sequence>
<accession>A0A9C7USS6</accession>
<dbReference type="EMBL" id="BQMJ01000055">
    <property type="protein sequence ID" value="GJQ14469.1"/>
    <property type="molecule type" value="Genomic_DNA"/>
</dbReference>
<reference evidence="5" key="2">
    <citation type="submission" date="2022-01" db="EMBL/GenBank/DDBJ databases">
        <authorList>
            <person name="Hirooka S."/>
            <person name="Miyagishima S.Y."/>
        </authorList>
    </citation>
    <scope>NUCLEOTIDE SEQUENCE</scope>
    <source>
        <strain evidence="5">NBRC 102759</strain>
    </source>
</reference>
<dbReference type="OrthoDB" id="303107at2759"/>